<dbReference type="RefSeq" id="XP_043039220.1">
    <property type="nucleotide sequence ID" value="XM_043179931.1"/>
</dbReference>
<keyword evidence="7" id="KW-1185">Reference proteome</keyword>
<dbReference type="PANTHER" id="PTHR47966:SF51">
    <property type="entry name" value="BETA-SITE APP-CLEAVING ENZYME, ISOFORM A-RELATED"/>
    <property type="match status" value="1"/>
</dbReference>
<dbReference type="SUPFAM" id="SSF50630">
    <property type="entry name" value="Acid proteases"/>
    <property type="match status" value="1"/>
</dbReference>
<dbReference type="InterPro" id="IPR034164">
    <property type="entry name" value="Pepsin-like_dom"/>
</dbReference>
<dbReference type="InterPro" id="IPR033121">
    <property type="entry name" value="PEPTIDASE_A1"/>
</dbReference>
<dbReference type="AlphaFoldDB" id="A0A9P7VS58"/>
<keyword evidence="2 3" id="KW-0064">Aspartyl protease</keyword>
<dbReference type="PROSITE" id="PS00141">
    <property type="entry name" value="ASP_PROTEASE"/>
    <property type="match status" value="1"/>
</dbReference>
<gene>
    <name evidence="6" type="ORF">BT62DRAFT_175267</name>
</gene>
<sequence length="466" mass="50081">MVTTAFLALLYLVDQSSGMRLKIQGQRNVQTRHELLPRGNINGTTALSNNADISYYANLMLGGEVFTVLIDTGSSDLWAAGSVTDSIDTGATSGVRYAVGAVKGPIKTSTLQFAGYTVQDQAFLEVTPDSDRKKGSGLIGLGPTSGSNIYATLNTSVGYAVLDRIFLQNTSTPNYMTILLGRAEDPTDVFPGDISIGELLDSYSNVESEPKLKVTMVPVRDSRNQHFQVLLDQDGVLGPDGLPISIITEVQQTSNSKQATVVVDSGFSLSQVPKYVNMVSLRGMPNEFTAWIRSIADAIYSRFSGAEYHNITGLGEAWIVPCNEEVNITFKFSGNSYHIHPLDATMDPSPLGLTGVVNSEGQSSCIGSFQPISFSTSGQQTFDMILGMSFLRNVYAIFNYGDFIAGGNDTSNRGNPYLQFLSTTDPSEAHSDFVAVRLNGNDTTGGQTFNGTSSNIIDDSSHEYAA</sequence>
<comment type="similarity">
    <text evidence="1 3">Belongs to the peptidase A1 family.</text>
</comment>
<evidence type="ECO:0000256" key="1">
    <source>
        <dbReference type="ARBA" id="ARBA00007447"/>
    </source>
</evidence>
<dbReference type="InterPro" id="IPR001969">
    <property type="entry name" value="Aspartic_peptidase_AS"/>
</dbReference>
<dbReference type="EMBL" id="MU250536">
    <property type="protein sequence ID" value="KAG7445720.1"/>
    <property type="molecule type" value="Genomic_DNA"/>
</dbReference>
<dbReference type="OrthoDB" id="15189at2759"/>
<dbReference type="Gene3D" id="2.40.70.10">
    <property type="entry name" value="Acid Proteases"/>
    <property type="match status" value="2"/>
</dbReference>
<proteinExistence type="inferred from homology"/>
<evidence type="ECO:0000259" key="5">
    <source>
        <dbReference type="PROSITE" id="PS51767"/>
    </source>
</evidence>
<keyword evidence="3 6" id="KW-0645">Protease</keyword>
<dbReference type="PANTHER" id="PTHR47966">
    <property type="entry name" value="BETA-SITE APP-CLEAVING ENZYME, ISOFORM A-RELATED"/>
    <property type="match status" value="1"/>
</dbReference>
<dbReference type="GO" id="GO:0006508">
    <property type="term" value="P:proteolysis"/>
    <property type="evidence" value="ECO:0007669"/>
    <property type="project" value="UniProtKB-KW"/>
</dbReference>
<keyword evidence="3" id="KW-0378">Hydrolase</keyword>
<dbReference type="PROSITE" id="PS51767">
    <property type="entry name" value="PEPTIDASE_A1"/>
    <property type="match status" value="1"/>
</dbReference>
<dbReference type="Proteomes" id="UP000812287">
    <property type="component" value="Unassembled WGS sequence"/>
</dbReference>
<comment type="caution">
    <text evidence="6">The sequence shown here is derived from an EMBL/GenBank/DDBJ whole genome shotgun (WGS) entry which is preliminary data.</text>
</comment>
<dbReference type="PRINTS" id="PR00792">
    <property type="entry name" value="PEPSIN"/>
</dbReference>
<keyword evidence="4" id="KW-0732">Signal</keyword>
<feature type="domain" description="Peptidase A1" evidence="5">
    <location>
        <begin position="55"/>
        <end position="408"/>
    </location>
</feature>
<protein>
    <submittedName>
        <fullName evidence="6">Acid protease</fullName>
    </submittedName>
</protein>
<organism evidence="6 7">
    <name type="scientific">Guyanagaster necrorhizus</name>
    <dbReference type="NCBI Taxonomy" id="856835"/>
    <lineage>
        <taxon>Eukaryota</taxon>
        <taxon>Fungi</taxon>
        <taxon>Dikarya</taxon>
        <taxon>Basidiomycota</taxon>
        <taxon>Agaricomycotina</taxon>
        <taxon>Agaricomycetes</taxon>
        <taxon>Agaricomycetidae</taxon>
        <taxon>Agaricales</taxon>
        <taxon>Marasmiineae</taxon>
        <taxon>Physalacriaceae</taxon>
        <taxon>Guyanagaster</taxon>
    </lineage>
</organism>
<evidence type="ECO:0000313" key="7">
    <source>
        <dbReference type="Proteomes" id="UP000812287"/>
    </source>
</evidence>
<evidence type="ECO:0000256" key="2">
    <source>
        <dbReference type="ARBA" id="ARBA00022750"/>
    </source>
</evidence>
<dbReference type="Pfam" id="PF00026">
    <property type="entry name" value="Asp"/>
    <property type="match status" value="1"/>
</dbReference>
<reference evidence="6" key="1">
    <citation type="submission" date="2020-11" db="EMBL/GenBank/DDBJ databases">
        <title>Adaptations for nitrogen fixation in a non-lichenized fungal sporocarp promotes dispersal by wood-feeding termites.</title>
        <authorList>
            <consortium name="DOE Joint Genome Institute"/>
            <person name="Koch R.A."/>
            <person name="Yoon G."/>
            <person name="Arayal U."/>
            <person name="Lail K."/>
            <person name="Amirebrahimi M."/>
            <person name="Labutti K."/>
            <person name="Lipzen A."/>
            <person name="Riley R."/>
            <person name="Barry K."/>
            <person name="Henrissat B."/>
            <person name="Grigoriev I.V."/>
            <person name="Herr J.R."/>
            <person name="Aime M.C."/>
        </authorList>
    </citation>
    <scope>NUCLEOTIDE SEQUENCE</scope>
    <source>
        <strain evidence="6">MCA 3950</strain>
    </source>
</reference>
<dbReference type="InterPro" id="IPR021109">
    <property type="entry name" value="Peptidase_aspartic_dom_sf"/>
</dbReference>
<feature type="signal peptide" evidence="4">
    <location>
        <begin position="1"/>
        <end position="18"/>
    </location>
</feature>
<dbReference type="GO" id="GO:0004190">
    <property type="term" value="F:aspartic-type endopeptidase activity"/>
    <property type="evidence" value="ECO:0007669"/>
    <property type="project" value="UniProtKB-KW"/>
</dbReference>
<accession>A0A9P7VS58</accession>
<dbReference type="CDD" id="cd05471">
    <property type="entry name" value="pepsin_like"/>
    <property type="match status" value="1"/>
</dbReference>
<evidence type="ECO:0000256" key="3">
    <source>
        <dbReference type="RuleBase" id="RU000454"/>
    </source>
</evidence>
<name>A0A9P7VS58_9AGAR</name>
<feature type="chain" id="PRO_5040228929" evidence="4">
    <location>
        <begin position="19"/>
        <end position="466"/>
    </location>
</feature>
<evidence type="ECO:0000256" key="4">
    <source>
        <dbReference type="SAM" id="SignalP"/>
    </source>
</evidence>
<evidence type="ECO:0000313" key="6">
    <source>
        <dbReference type="EMBL" id="KAG7445720.1"/>
    </source>
</evidence>
<dbReference type="GeneID" id="66102227"/>
<dbReference type="InterPro" id="IPR001461">
    <property type="entry name" value="Aspartic_peptidase_A1"/>
</dbReference>